<dbReference type="PATRIC" id="fig|1538.10.peg.1656"/>
<sequence length="460" mass="53142">MKVTGILEKATKNALAKAGVELLNKDPEESLDKLFALIKKTVKKDEENLARVERVQELYETNQAIHKLVIDIIKNSNKKCMNKFFTNFFSNAVWYGMPKREQFFQDTGIKTPFTILMSPSMRCNLKCTGCYASSYSKEDDIPKEEVDRIIGEARKLGIYYFIILGGEPFINDYMLDIYKKYNDCMFTPFSNGTLFDEKLADKIKQLGNVIPMFSVEGFEEETDKRRGKGIFKKVMQAMDLLKERGVLFGVSTATSRYNIDTVTSSEFIDMLIEKGAKMGWYFLFMPVGKEPDVNVMLTPEQRIRLGEKIREIRNTKPYFTIDFFNDAPYVGGCIAGKYYCHINSKEEVEPCIFAHFAADNLKGKKLVDVFKSDFFKELRNRQPYNKNLLLPCMMIDNTNEIREIAKKTGARPTDEGARMMLEDLEFQKQLDKVSKEYKPYAEKAWEKDFNSEGNYKMSKG</sequence>
<name>A0A162LA49_9CLOT</name>
<dbReference type="InterPro" id="IPR058240">
    <property type="entry name" value="rSAM_sf"/>
</dbReference>
<dbReference type="GO" id="GO:0046872">
    <property type="term" value="F:metal ion binding"/>
    <property type="evidence" value="ECO:0007669"/>
    <property type="project" value="UniProtKB-KW"/>
</dbReference>
<dbReference type="AlphaFoldDB" id="A0A162LA49"/>
<evidence type="ECO:0000256" key="3">
    <source>
        <dbReference type="ARBA" id="ARBA00023004"/>
    </source>
</evidence>
<keyword evidence="4" id="KW-0411">Iron-sulfur</keyword>
<dbReference type="SFLD" id="SFLDG01067">
    <property type="entry name" value="SPASM/twitch_domain_containing"/>
    <property type="match status" value="1"/>
</dbReference>
<gene>
    <name evidence="6" type="primary">moaA_4</name>
    <name evidence="6" type="ORF">WY13_02056</name>
</gene>
<evidence type="ECO:0000313" key="7">
    <source>
        <dbReference type="Proteomes" id="UP000077407"/>
    </source>
</evidence>
<reference evidence="6 7" key="1">
    <citation type="journal article" date="2015" name="Biotechnol. Bioeng.">
        <title>Genome sequence and phenotypic characterization of Caulobacter segnis.</title>
        <authorList>
            <person name="Patel S."/>
            <person name="Fletcher B."/>
            <person name="Scott D.C."/>
            <person name="Ely B."/>
        </authorList>
    </citation>
    <scope>NUCLEOTIDE SEQUENCE [LARGE SCALE GENOMIC DNA]</scope>
    <source>
        <strain evidence="6 7">ERI-2</strain>
    </source>
</reference>
<dbReference type="RefSeq" id="WP_063555523.1">
    <property type="nucleotide sequence ID" value="NZ_LITT01000023.1"/>
</dbReference>
<dbReference type="PANTHER" id="PTHR43524:SF1">
    <property type="entry name" value="RADICAL SAM SUPERFAMILY PROTEIN"/>
    <property type="match status" value="1"/>
</dbReference>
<accession>A0A162LA49</accession>
<dbReference type="PANTHER" id="PTHR43524">
    <property type="entry name" value="RADICAL SAM SUPERFAMILY PROTEIN"/>
    <property type="match status" value="1"/>
</dbReference>
<organism evidence="6 7">
    <name type="scientific">Clostridium ljungdahlii</name>
    <dbReference type="NCBI Taxonomy" id="1538"/>
    <lineage>
        <taxon>Bacteria</taxon>
        <taxon>Bacillati</taxon>
        <taxon>Bacillota</taxon>
        <taxon>Clostridia</taxon>
        <taxon>Eubacteriales</taxon>
        <taxon>Clostridiaceae</taxon>
        <taxon>Clostridium</taxon>
    </lineage>
</organism>
<dbReference type="InterPro" id="IPR006638">
    <property type="entry name" value="Elp3/MiaA/NifB-like_rSAM"/>
</dbReference>
<dbReference type="InterPro" id="IPR007197">
    <property type="entry name" value="rSAM"/>
</dbReference>
<evidence type="ECO:0000256" key="4">
    <source>
        <dbReference type="ARBA" id="ARBA00023014"/>
    </source>
</evidence>
<dbReference type="SUPFAM" id="SSF102114">
    <property type="entry name" value="Radical SAM enzymes"/>
    <property type="match status" value="1"/>
</dbReference>
<evidence type="ECO:0000256" key="2">
    <source>
        <dbReference type="ARBA" id="ARBA00022723"/>
    </source>
</evidence>
<keyword evidence="1" id="KW-0949">S-adenosyl-L-methionine</keyword>
<dbReference type="OrthoDB" id="9782387at2"/>
<dbReference type="EMBL" id="LITT01000023">
    <property type="protein sequence ID" value="OAA86668.1"/>
    <property type="molecule type" value="Genomic_DNA"/>
</dbReference>
<dbReference type="Pfam" id="PF04055">
    <property type="entry name" value="Radical_SAM"/>
    <property type="match status" value="1"/>
</dbReference>
<feature type="domain" description="Radical SAM core" evidence="5">
    <location>
        <begin position="109"/>
        <end position="316"/>
    </location>
</feature>
<dbReference type="Gene3D" id="3.20.20.70">
    <property type="entry name" value="Aldolase class I"/>
    <property type="match status" value="1"/>
</dbReference>
<proteinExistence type="predicted"/>
<protein>
    <submittedName>
        <fullName evidence="6">Cyclic pyranopterin monophosphate synthase</fullName>
    </submittedName>
</protein>
<dbReference type="InterPro" id="IPR013785">
    <property type="entry name" value="Aldolase_TIM"/>
</dbReference>
<comment type="caution">
    <text evidence="6">The sequence shown here is derived from an EMBL/GenBank/DDBJ whole genome shotgun (WGS) entry which is preliminary data.</text>
</comment>
<evidence type="ECO:0000259" key="5">
    <source>
        <dbReference type="PROSITE" id="PS51918"/>
    </source>
</evidence>
<dbReference type="CDD" id="cd01335">
    <property type="entry name" value="Radical_SAM"/>
    <property type="match status" value="1"/>
</dbReference>
<evidence type="ECO:0000256" key="1">
    <source>
        <dbReference type="ARBA" id="ARBA00022691"/>
    </source>
</evidence>
<evidence type="ECO:0000313" key="6">
    <source>
        <dbReference type="EMBL" id="OAA86668.1"/>
    </source>
</evidence>
<keyword evidence="2" id="KW-0479">Metal-binding</keyword>
<dbReference type="CDD" id="cd21128">
    <property type="entry name" value="SPASM_rSAM"/>
    <property type="match status" value="1"/>
</dbReference>
<dbReference type="SFLD" id="SFLDS00029">
    <property type="entry name" value="Radical_SAM"/>
    <property type="match status" value="1"/>
</dbReference>
<dbReference type="SMART" id="SM00729">
    <property type="entry name" value="Elp3"/>
    <property type="match status" value="1"/>
</dbReference>
<dbReference type="Proteomes" id="UP000077407">
    <property type="component" value="Unassembled WGS sequence"/>
</dbReference>
<dbReference type="GO" id="GO:0003824">
    <property type="term" value="F:catalytic activity"/>
    <property type="evidence" value="ECO:0007669"/>
    <property type="project" value="InterPro"/>
</dbReference>
<dbReference type="PROSITE" id="PS51918">
    <property type="entry name" value="RADICAL_SAM"/>
    <property type="match status" value="1"/>
</dbReference>
<dbReference type="GO" id="GO:0051536">
    <property type="term" value="F:iron-sulfur cluster binding"/>
    <property type="evidence" value="ECO:0007669"/>
    <property type="project" value="UniProtKB-KW"/>
</dbReference>
<keyword evidence="3" id="KW-0408">Iron</keyword>